<name>A0A4Q6Y810_9SPHN</name>
<dbReference type="InterPro" id="IPR002716">
    <property type="entry name" value="PIN_dom"/>
</dbReference>
<gene>
    <name evidence="2" type="ORF">EWE75_05080</name>
</gene>
<dbReference type="EMBL" id="SGIS01000005">
    <property type="protein sequence ID" value="RZF65669.1"/>
    <property type="molecule type" value="Genomic_DNA"/>
</dbReference>
<dbReference type="OrthoDB" id="32625at2"/>
<protein>
    <submittedName>
        <fullName evidence="2">Type II toxin-antitoxin system VapC family toxin</fullName>
    </submittedName>
</protein>
<keyword evidence="3" id="KW-1185">Reference proteome</keyword>
<proteinExistence type="predicted"/>
<reference evidence="2 3" key="1">
    <citation type="submission" date="2019-02" db="EMBL/GenBank/DDBJ databases">
        <authorList>
            <person name="Li Y."/>
        </authorList>
    </citation>
    <scope>NUCLEOTIDE SEQUENCE [LARGE SCALE GENOMIC DNA]</scope>
    <source>
        <strain evidence="2 3">3-7</strain>
    </source>
</reference>
<dbReference type="Proteomes" id="UP000292085">
    <property type="component" value="Unassembled WGS sequence"/>
</dbReference>
<accession>A0A4Q6Y810</accession>
<dbReference type="SUPFAM" id="SSF88723">
    <property type="entry name" value="PIN domain-like"/>
    <property type="match status" value="1"/>
</dbReference>
<dbReference type="Gene3D" id="3.40.50.1010">
    <property type="entry name" value="5'-nuclease"/>
    <property type="match status" value="1"/>
</dbReference>
<organism evidence="2 3">
    <name type="scientific">Sphingomonas populi</name>
    <dbReference type="NCBI Taxonomy" id="2484750"/>
    <lineage>
        <taxon>Bacteria</taxon>
        <taxon>Pseudomonadati</taxon>
        <taxon>Pseudomonadota</taxon>
        <taxon>Alphaproteobacteria</taxon>
        <taxon>Sphingomonadales</taxon>
        <taxon>Sphingomonadaceae</taxon>
        <taxon>Sphingomonas</taxon>
    </lineage>
</organism>
<comment type="caution">
    <text evidence="2">The sequence shown here is derived from an EMBL/GenBank/DDBJ whole genome shotgun (WGS) entry which is preliminary data.</text>
</comment>
<dbReference type="Pfam" id="PF01850">
    <property type="entry name" value="PIN"/>
    <property type="match status" value="1"/>
</dbReference>
<evidence type="ECO:0000313" key="3">
    <source>
        <dbReference type="Proteomes" id="UP000292085"/>
    </source>
</evidence>
<dbReference type="AlphaFoldDB" id="A0A4Q6Y810"/>
<dbReference type="RefSeq" id="WP_130155601.1">
    <property type="nucleotide sequence ID" value="NZ_SGIS01000005.1"/>
</dbReference>
<feature type="domain" description="PIN" evidence="1">
    <location>
        <begin position="3"/>
        <end position="130"/>
    </location>
</feature>
<dbReference type="InterPro" id="IPR029060">
    <property type="entry name" value="PIN-like_dom_sf"/>
</dbReference>
<evidence type="ECO:0000313" key="2">
    <source>
        <dbReference type="EMBL" id="RZF65669.1"/>
    </source>
</evidence>
<evidence type="ECO:0000259" key="1">
    <source>
        <dbReference type="Pfam" id="PF01850"/>
    </source>
</evidence>
<dbReference type="CDD" id="cd09871">
    <property type="entry name" value="PIN_MtVapC28-VapC30-like"/>
    <property type="match status" value="1"/>
</dbReference>
<sequence length="132" mass="14577">MTILVDASALVAMMALEEDCDALIDTLDQHDNKLYCATGAWEAVRAIARIRVVDIVEAGEAIHRWLEDLGFRMIPIGEIEERLAIEAHRLYGKGTGHPAKLNMGDCFAYACAKANNARLLYKGDDFSHTDLA</sequence>